<feature type="domain" description="N-acetyltransferase" evidence="1">
    <location>
        <begin position="1"/>
        <end position="178"/>
    </location>
</feature>
<evidence type="ECO:0000259" key="1">
    <source>
        <dbReference type="PROSITE" id="PS51186"/>
    </source>
</evidence>
<dbReference type="OrthoDB" id="5292888at2"/>
<proteinExistence type="predicted"/>
<keyword evidence="3" id="KW-1185">Reference proteome</keyword>
<dbReference type="PROSITE" id="PS51186">
    <property type="entry name" value="GNAT"/>
    <property type="match status" value="1"/>
</dbReference>
<dbReference type="RefSeq" id="WP_120029499.1">
    <property type="nucleotide sequence ID" value="NZ_QVMU01000001.1"/>
</dbReference>
<name>A0A3A6R465_9VIBR</name>
<dbReference type="EMBL" id="QVMU01000001">
    <property type="protein sequence ID" value="RJX75749.1"/>
    <property type="molecule type" value="Genomic_DNA"/>
</dbReference>
<sequence>MEIKIAEYSDFEQIAQLHAKSWQTYYRGILGDEYLSHDVLDERSAVWQTRLINPPFNQHVIIIKEQDELLGFVCAFGNHDFEKGSIIDALHVNSKCRGKGLGRKLLEEIGLWLEQYFPENGVYLEVLAENQQAVDFYEHVGGTHSLERLWKAPCGTHATELVYTWESPVKLRHQLVLNRNSSKVTS</sequence>
<dbReference type="Gene3D" id="3.40.630.30">
    <property type="match status" value="1"/>
</dbReference>
<keyword evidence="2" id="KW-0808">Transferase</keyword>
<dbReference type="CDD" id="cd04301">
    <property type="entry name" value="NAT_SF"/>
    <property type="match status" value="1"/>
</dbReference>
<gene>
    <name evidence="2" type="ORF">DZ860_03505</name>
</gene>
<dbReference type="SUPFAM" id="SSF55729">
    <property type="entry name" value="Acyl-CoA N-acyltransferases (Nat)"/>
    <property type="match status" value="1"/>
</dbReference>
<dbReference type="AlphaFoldDB" id="A0A3A6R465"/>
<reference evidence="2 3" key="1">
    <citation type="submission" date="2018-08" db="EMBL/GenBank/DDBJ databases">
        <title>Vibrio isolated from the Eastern China Marginal Seas.</title>
        <authorList>
            <person name="Li Y."/>
        </authorList>
    </citation>
    <scope>NUCLEOTIDE SEQUENCE [LARGE SCALE GENOMIC DNA]</scope>
    <source>
        <strain evidence="2 3">BEI233</strain>
    </source>
</reference>
<evidence type="ECO:0000313" key="2">
    <source>
        <dbReference type="EMBL" id="RJX75749.1"/>
    </source>
</evidence>
<comment type="caution">
    <text evidence="2">The sequence shown here is derived from an EMBL/GenBank/DDBJ whole genome shotgun (WGS) entry which is preliminary data.</text>
</comment>
<protein>
    <submittedName>
        <fullName evidence="2">GNAT family N-acetyltransferase</fullName>
    </submittedName>
</protein>
<dbReference type="Pfam" id="PF00583">
    <property type="entry name" value="Acetyltransf_1"/>
    <property type="match status" value="1"/>
</dbReference>
<dbReference type="InterPro" id="IPR000182">
    <property type="entry name" value="GNAT_dom"/>
</dbReference>
<dbReference type="GO" id="GO:0016747">
    <property type="term" value="F:acyltransferase activity, transferring groups other than amino-acyl groups"/>
    <property type="evidence" value="ECO:0007669"/>
    <property type="project" value="InterPro"/>
</dbReference>
<organism evidence="2 3">
    <name type="scientific">Vibrio sinensis</name>
    <dbReference type="NCBI Taxonomy" id="2302434"/>
    <lineage>
        <taxon>Bacteria</taxon>
        <taxon>Pseudomonadati</taxon>
        <taxon>Pseudomonadota</taxon>
        <taxon>Gammaproteobacteria</taxon>
        <taxon>Vibrionales</taxon>
        <taxon>Vibrionaceae</taxon>
        <taxon>Vibrio</taxon>
    </lineage>
</organism>
<evidence type="ECO:0000313" key="3">
    <source>
        <dbReference type="Proteomes" id="UP000273252"/>
    </source>
</evidence>
<dbReference type="InterPro" id="IPR016181">
    <property type="entry name" value="Acyl_CoA_acyltransferase"/>
</dbReference>
<dbReference type="Proteomes" id="UP000273252">
    <property type="component" value="Unassembled WGS sequence"/>
</dbReference>
<accession>A0A3A6R465</accession>